<evidence type="ECO:0000256" key="1">
    <source>
        <dbReference type="ARBA" id="ARBA00022603"/>
    </source>
</evidence>
<dbReference type="InterPro" id="IPR002052">
    <property type="entry name" value="DNA_methylase_N6_adenine_CS"/>
</dbReference>
<reference evidence="3" key="1">
    <citation type="submission" date="2018-05" db="EMBL/GenBank/DDBJ databases">
        <authorList>
            <person name="Lanie J.A."/>
            <person name="Ng W.-L."/>
            <person name="Kazmierczak K.M."/>
            <person name="Andrzejewski T.M."/>
            <person name="Davidsen T.M."/>
            <person name="Wayne K.J."/>
            <person name="Tettelin H."/>
            <person name="Glass J.I."/>
            <person name="Rusch D."/>
            <person name="Podicherti R."/>
            <person name="Tsui H.-C.T."/>
            <person name="Winkler M.E."/>
        </authorList>
    </citation>
    <scope>NUCLEOTIDE SEQUENCE</scope>
</reference>
<keyword evidence="1" id="KW-0489">Methyltransferase</keyword>
<keyword evidence="2" id="KW-0808">Transferase</keyword>
<proteinExistence type="predicted"/>
<dbReference type="SUPFAM" id="SSF53335">
    <property type="entry name" value="S-adenosyl-L-methionine-dependent methyltransferases"/>
    <property type="match status" value="1"/>
</dbReference>
<gene>
    <name evidence="3" type="ORF">METZ01_LOCUS50019</name>
</gene>
<protein>
    <recommendedName>
        <fullName evidence="4">Methyltransferase small domain-containing protein</fullName>
    </recommendedName>
</protein>
<dbReference type="PROSITE" id="PS00092">
    <property type="entry name" value="N6_MTASE"/>
    <property type="match status" value="1"/>
</dbReference>
<evidence type="ECO:0000256" key="2">
    <source>
        <dbReference type="ARBA" id="ARBA00022679"/>
    </source>
</evidence>
<name>A0A381RZ78_9ZZZZ</name>
<dbReference type="PANTHER" id="PTHR43542:SF1">
    <property type="entry name" value="METHYLTRANSFERASE"/>
    <property type="match status" value="1"/>
</dbReference>
<organism evidence="3">
    <name type="scientific">marine metagenome</name>
    <dbReference type="NCBI Taxonomy" id="408172"/>
    <lineage>
        <taxon>unclassified sequences</taxon>
        <taxon>metagenomes</taxon>
        <taxon>ecological metagenomes</taxon>
    </lineage>
</organism>
<dbReference type="GO" id="GO:0003676">
    <property type="term" value="F:nucleic acid binding"/>
    <property type="evidence" value="ECO:0007669"/>
    <property type="project" value="InterPro"/>
</dbReference>
<evidence type="ECO:0008006" key="4">
    <source>
        <dbReference type="Google" id="ProtNLM"/>
    </source>
</evidence>
<dbReference type="Pfam" id="PF03602">
    <property type="entry name" value="Cons_hypoth95"/>
    <property type="match status" value="1"/>
</dbReference>
<dbReference type="CDD" id="cd02440">
    <property type="entry name" value="AdoMet_MTases"/>
    <property type="match status" value="1"/>
</dbReference>
<sequence length="174" mass="19631">MHILAGQYKGRRIVTLPRLSYRPTQTRIRKSLFDIVGGLDGKAVLDLYAGSGILGFEAASRGAEEITFVENNPDMVRLLYKNRNLFKNTNFSIKKIDAVTFLHSCGTYDLILADPPYENFAQNNKIDGKSLVDLCLTKVKLHGQFILEMPSKIDLTGTREKIYGGTKLVFWNRT</sequence>
<dbReference type="Gene3D" id="3.40.50.150">
    <property type="entry name" value="Vaccinia Virus protein VP39"/>
    <property type="match status" value="1"/>
</dbReference>
<dbReference type="GO" id="GO:0008168">
    <property type="term" value="F:methyltransferase activity"/>
    <property type="evidence" value="ECO:0007669"/>
    <property type="project" value="UniProtKB-KW"/>
</dbReference>
<dbReference type="PANTHER" id="PTHR43542">
    <property type="entry name" value="METHYLTRANSFERASE"/>
    <property type="match status" value="1"/>
</dbReference>
<dbReference type="AlphaFoldDB" id="A0A381RZ78"/>
<dbReference type="PIRSF" id="PIRSF004553">
    <property type="entry name" value="CHP00095"/>
    <property type="match status" value="1"/>
</dbReference>
<dbReference type="InterPro" id="IPR029063">
    <property type="entry name" value="SAM-dependent_MTases_sf"/>
</dbReference>
<evidence type="ECO:0000313" key="3">
    <source>
        <dbReference type="EMBL" id="SUZ97165.1"/>
    </source>
</evidence>
<dbReference type="GO" id="GO:0031167">
    <property type="term" value="P:rRNA methylation"/>
    <property type="evidence" value="ECO:0007669"/>
    <property type="project" value="InterPro"/>
</dbReference>
<dbReference type="InterPro" id="IPR004398">
    <property type="entry name" value="RNA_MeTrfase_RsmD"/>
</dbReference>
<dbReference type="EMBL" id="UINC01002483">
    <property type="protein sequence ID" value="SUZ97165.1"/>
    <property type="molecule type" value="Genomic_DNA"/>
</dbReference>
<accession>A0A381RZ78</accession>